<evidence type="ECO:0000313" key="7">
    <source>
        <dbReference type="Proteomes" id="UP000261640"/>
    </source>
</evidence>
<dbReference type="SMART" id="SM00315">
    <property type="entry name" value="RGS"/>
    <property type="match status" value="1"/>
</dbReference>
<evidence type="ECO:0000256" key="1">
    <source>
        <dbReference type="ARBA" id="ARBA00010883"/>
    </source>
</evidence>
<dbReference type="SMART" id="SM00312">
    <property type="entry name" value="PX"/>
    <property type="match status" value="1"/>
</dbReference>
<accession>A0A3Q3LKC1</accession>
<reference evidence="6" key="2">
    <citation type="submission" date="2025-09" db="UniProtKB">
        <authorList>
            <consortium name="Ensembl"/>
        </authorList>
    </citation>
    <scope>IDENTIFICATION</scope>
</reference>
<dbReference type="PROSITE" id="PS50132">
    <property type="entry name" value="RGS"/>
    <property type="match status" value="1"/>
</dbReference>
<dbReference type="Pfam" id="PF02194">
    <property type="entry name" value="PXA"/>
    <property type="match status" value="1"/>
</dbReference>
<evidence type="ECO:0000259" key="3">
    <source>
        <dbReference type="PROSITE" id="PS50132"/>
    </source>
</evidence>
<protein>
    <submittedName>
        <fullName evidence="6">Sorting nexin 13</fullName>
    </submittedName>
</protein>
<keyword evidence="2" id="KW-1133">Transmembrane helix</keyword>
<dbReference type="Pfam" id="PF08628">
    <property type="entry name" value="Nexin_C"/>
    <property type="match status" value="1"/>
</dbReference>
<dbReference type="PROSITE" id="PS51207">
    <property type="entry name" value="PXA"/>
    <property type="match status" value="1"/>
</dbReference>
<dbReference type="SMART" id="SM00313">
    <property type="entry name" value="PXA"/>
    <property type="match status" value="1"/>
</dbReference>
<dbReference type="SUPFAM" id="SSF64268">
    <property type="entry name" value="PX domain"/>
    <property type="match status" value="1"/>
</dbReference>
<feature type="transmembrane region" description="Helical" evidence="2">
    <location>
        <begin position="38"/>
        <end position="60"/>
    </location>
</feature>
<dbReference type="Pfam" id="PF00787">
    <property type="entry name" value="PX"/>
    <property type="match status" value="1"/>
</dbReference>
<proteinExistence type="inferred from homology"/>
<dbReference type="Ensembl" id="ENSMAMT00000015004.2">
    <property type="protein sequence ID" value="ENSMAMP00000014598.1"/>
    <property type="gene ID" value="ENSMAMG00000009831.2"/>
</dbReference>
<dbReference type="InterPro" id="IPR013937">
    <property type="entry name" value="Sorting_nexin_C"/>
</dbReference>
<dbReference type="InterPro" id="IPR001683">
    <property type="entry name" value="PX_dom"/>
</dbReference>
<dbReference type="CDD" id="cd06873">
    <property type="entry name" value="PX_SNX13"/>
    <property type="match status" value="1"/>
</dbReference>
<dbReference type="Gene3D" id="1.10.167.10">
    <property type="entry name" value="Regulator of G-protein Signalling 4, domain 2"/>
    <property type="match status" value="1"/>
</dbReference>
<feature type="domain" description="PXA" evidence="5">
    <location>
        <begin position="106"/>
        <end position="293"/>
    </location>
</feature>
<dbReference type="InterPro" id="IPR044926">
    <property type="entry name" value="RGS_subdomain_2"/>
</dbReference>
<dbReference type="InterPro" id="IPR037437">
    <property type="entry name" value="SNX13_PX"/>
</dbReference>
<comment type="similarity">
    <text evidence="1">Belongs to the sorting nexin family.</text>
</comment>
<keyword evidence="2" id="KW-0472">Membrane</keyword>
<dbReference type="AlphaFoldDB" id="A0A3Q3LKC1"/>
<dbReference type="Proteomes" id="UP000261640">
    <property type="component" value="Unplaced"/>
</dbReference>
<reference evidence="6" key="1">
    <citation type="submission" date="2025-08" db="UniProtKB">
        <authorList>
            <consortium name="Ensembl"/>
        </authorList>
    </citation>
    <scope>IDENTIFICATION</scope>
</reference>
<dbReference type="InterPro" id="IPR003114">
    <property type="entry name" value="Phox_assoc"/>
</dbReference>
<dbReference type="PANTHER" id="PTHR22775">
    <property type="entry name" value="SORTING NEXIN"/>
    <property type="match status" value="1"/>
</dbReference>
<keyword evidence="2" id="KW-0812">Transmembrane</keyword>
<dbReference type="GeneTree" id="ENSGT00950000182856"/>
<name>A0A3Q3LKC1_9TELE</name>
<dbReference type="InterPro" id="IPR036305">
    <property type="entry name" value="RGS_sf"/>
</dbReference>
<dbReference type="SUPFAM" id="SSF48097">
    <property type="entry name" value="Regulator of G-protein signaling, RGS"/>
    <property type="match status" value="1"/>
</dbReference>
<dbReference type="FunFam" id="3.30.1520.10:FF:000014">
    <property type="entry name" value="Sorting nexin 13"/>
    <property type="match status" value="1"/>
</dbReference>
<dbReference type="GO" id="GO:0005769">
    <property type="term" value="C:early endosome"/>
    <property type="evidence" value="ECO:0007669"/>
    <property type="project" value="TreeGrafter"/>
</dbReference>
<evidence type="ECO:0000259" key="4">
    <source>
        <dbReference type="PROSITE" id="PS50195"/>
    </source>
</evidence>
<dbReference type="InterPro" id="IPR036871">
    <property type="entry name" value="PX_dom_sf"/>
</dbReference>
<organism evidence="6 7">
    <name type="scientific">Mastacembelus armatus</name>
    <name type="common">zig-zag eel</name>
    <dbReference type="NCBI Taxonomy" id="205130"/>
    <lineage>
        <taxon>Eukaryota</taxon>
        <taxon>Metazoa</taxon>
        <taxon>Chordata</taxon>
        <taxon>Craniata</taxon>
        <taxon>Vertebrata</taxon>
        <taxon>Euteleostomi</taxon>
        <taxon>Actinopterygii</taxon>
        <taxon>Neopterygii</taxon>
        <taxon>Teleostei</taxon>
        <taxon>Neoteleostei</taxon>
        <taxon>Acanthomorphata</taxon>
        <taxon>Anabantaria</taxon>
        <taxon>Synbranchiformes</taxon>
        <taxon>Mastacembelidae</taxon>
        <taxon>Mastacembelus</taxon>
    </lineage>
</organism>
<evidence type="ECO:0000313" key="6">
    <source>
        <dbReference type="Ensembl" id="ENSMAMP00000014598.1"/>
    </source>
</evidence>
<dbReference type="Pfam" id="PF00615">
    <property type="entry name" value="RGS"/>
    <property type="match status" value="1"/>
</dbReference>
<evidence type="ECO:0000256" key="2">
    <source>
        <dbReference type="SAM" id="Phobius"/>
    </source>
</evidence>
<dbReference type="PROSITE" id="PS50195">
    <property type="entry name" value="PX"/>
    <property type="match status" value="1"/>
</dbReference>
<dbReference type="GO" id="GO:0035091">
    <property type="term" value="F:phosphatidylinositol binding"/>
    <property type="evidence" value="ECO:0007669"/>
    <property type="project" value="InterPro"/>
</dbReference>
<feature type="domain" description="PX" evidence="4">
    <location>
        <begin position="505"/>
        <end position="627"/>
    </location>
</feature>
<dbReference type="InterPro" id="IPR016137">
    <property type="entry name" value="RGS"/>
</dbReference>
<dbReference type="PANTHER" id="PTHR22775:SF3">
    <property type="entry name" value="SORTING NEXIN-13"/>
    <property type="match status" value="1"/>
</dbReference>
<keyword evidence="7" id="KW-1185">Reference proteome</keyword>
<evidence type="ECO:0000259" key="5">
    <source>
        <dbReference type="PROSITE" id="PS51207"/>
    </source>
</evidence>
<feature type="domain" description="RGS" evidence="3">
    <location>
        <begin position="335"/>
        <end position="459"/>
    </location>
</feature>
<dbReference type="Gene3D" id="3.30.1520.10">
    <property type="entry name" value="Phox-like domain"/>
    <property type="match status" value="1"/>
</dbReference>
<sequence length="900" mass="104428">MSLACVLCLCMSQASLSIWGWGGLGVVLFLVTFGPFAIFYLAFYIFCFIGGGFAVTLLYGKINSEKHLEKWEHSYLPPTQIGILKTLDEMKLEMKPIKIDRRLTGSSFIDEPLQQVIQFALRDYIQYWYYTLSEDESFLLEIRQTLQNALVQFSTRSKEVDWQPYFTTRLVDDFATHLRVFRKAQDRLTDREDKQRDITEEMIESFFEAEVEMERKICRDVVCTSHKDEEGFLRDLCELLLYLLLPPGDFHNKNMRYFLREVLARGVLLPLINQLSDPDYINQFVIWMIRDSSCNYEAFMNILKLTDKPAELEAVKDKVLEELQYLRSLDTAGDDFMQAAGAQAELFFWLTVEGYRVTAQQQLEAMKGWQTDGKNQPSATKGLLKAAAVGVYEQYLSDKASPRVQVDEESVTKLGEKLQKDDPTPEIFDEMQRKVYDMMLRDERYYPSFRQSPLYVRMLAELDMLKEPSYRGSDDGDGESFNGSPTGSINLSLDDLTNSCHDESMHLHAFISDTGVCNDHGKTYALYAITVFRRNPDGSEDCWKTYRRYSDFHDFHMRITEQFENLASILRLPGKKTFNNMDRDFLEKRKKDLNAYLQLLLNPEMVKACPTLIPYVYDFLENKAYSKGKGEFARKIDTFVNPLRSSMRNVSNAVKALPDSLAEGMTKVSDNMGRMSERLGQDIKQSIFKVPPLLPKSEIDPEHCRVSAQLDDNVDDNIPLRVMLLLMDEVFDLKEKNQWLRRNIKNLLQQLIRATYGDTINRKIVDHVDYLTSPEQVADYVKRFRDSYWPNGILAETPPRRDKSIRMRTRVAAKTSLLGIMPDELKHIIGADTTRKGILRVFDMFQYQPMNRRLVYVFLEGFLETMFPQYKFPELFIKLHSRSPTEATGHGPTRHTQLKS</sequence>